<sequence length="298" mass="33111">MTKPNAQSGSQTESGTQPALVRLARTPQLQWVELIAVLERCFNFAHTGAAEVLARGLMDCIWTSRAIVQGFMRMFFGRFTFSGSNFMVPELPLKVWPRKKDQLPYVTSKHTQVLIFQSYLTTFNIKLALESLAARPPPRTPVCLRSCTLDDLVNRVYLVALAQTKHNIGSPIWSQGTLWPVLRVIVTEAKIKLIQASILNAKGHEQCIKKALRWAFLDAHIFLVPDAIAGASHEPTVCAWTMVGNPEDHQSGRTISSVRSPDEQLAIRLTQSGKQVAAADYYSGKAQLNKCSSTSFNE</sequence>
<organism evidence="1 2">
    <name type="scientific">Polyporus arcularius HHB13444</name>
    <dbReference type="NCBI Taxonomy" id="1314778"/>
    <lineage>
        <taxon>Eukaryota</taxon>
        <taxon>Fungi</taxon>
        <taxon>Dikarya</taxon>
        <taxon>Basidiomycota</taxon>
        <taxon>Agaricomycotina</taxon>
        <taxon>Agaricomycetes</taxon>
        <taxon>Polyporales</taxon>
        <taxon>Polyporaceae</taxon>
        <taxon>Polyporus</taxon>
    </lineage>
</organism>
<dbReference type="Proteomes" id="UP000308197">
    <property type="component" value="Unassembled WGS sequence"/>
</dbReference>
<gene>
    <name evidence="1" type="ORF">K466DRAFT_568959</name>
</gene>
<proteinExistence type="predicted"/>
<accession>A0A5C3NVZ4</accession>
<keyword evidence="2" id="KW-1185">Reference proteome</keyword>
<name>A0A5C3NVZ4_9APHY</name>
<dbReference type="InParanoid" id="A0A5C3NVZ4"/>
<reference evidence="1 2" key="1">
    <citation type="journal article" date="2019" name="Nat. Ecol. Evol.">
        <title>Megaphylogeny resolves global patterns of mushroom evolution.</title>
        <authorList>
            <person name="Varga T."/>
            <person name="Krizsan K."/>
            <person name="Foldi C."/>
            <person name="Dima B."/>
            <person name="Sanchez-Garcia M."/>
            <person name="Sanchez-Ramirez S."/>
            <person name="Szollosi G.J."/>
            <person name="Szarkandi J.G."/>
            <person name="Papp V."/>
            <person name="Albert L."/>
            <person name="Andreopoulos W."/>
            <person name="Angelini C."/>
            <person name="Antonin V."/>
            <person name="Barry K.W."/>
            <person name="Bougher N.L."/>
            <person name="Buchanan P."/>
            <person name="Buyck B."/>
            <person name="Bense V."/>
            <person name="Catcheside P."/>
            <person name="Chovatia M."/>
            <person name="Cooper J."/>
            <person name="Damon W."/>
            <person name="Desjardin D."/>
            <person name="Finy P."/>
            <person name="Geml J."/>
            <person name="Haridas S."/>
            <person name="Hughes K."/>
            <person name="Justo A."/>
            <person name="Karasinski D."/>
            <person name="Kautmanova I."/>
            <person name="Kiss B."/>
            <person name="Kocsube S."/>
            <person name="Kotiranta H."/>
            <person name="LaButti K.M."/>
            <person name="Lechner B.E."/>
            <person name="Liimatainen K."/>
            <person name="Lipzen A."/>
            <person name="Lukacs Z."/>
            <person name="Mihaltcheva S."/>
            <person name="Morgado L.N."/>
            <person name="Niskanen T."/>
            <person name="Noordeloos M.E."/>
            <person name="Ohm R.A."/>
            <person name="Ortiz-Santana B."/>
            <person name="Ovrebo C."/>
            <person name="Racz N."/>
            <person name="Riley R."/>
            <person name="Savchenko A."/>
            <person name="Shiryaev A."/>
            <person name="Soop K."/>
            <person name="Spirin V."/>
            <person name="Szebenyi C."/>
            <person name="Tomsovsky M."/>
            <person name="Tulloss R.E."/>
            <person name="Uehling J."/>
            <person name="Grigoriev I.V."/>
            <person name="Vagvolgyi C."/>
            <person name="Papp T."/>
            <person name="Martin F.M."/>
            <person name="Miettinen O."/>
            <person name="Hibbett D.S."/>
            <person name="Nagy L.G."/>
        </authorList>
    </citation>
    <scope>NUCLEOTIDE SEQUENCE [LARGE SCALE GENOMIC DNA]</scope>
    <source>
        <strain evidence="1 2">HHB13444</strain>
    </source>
</reference>
<evidence type="ECO:0000313" key="2">
    <source>
        <dbReference type="Proteomes" id="UP000308197"/>
    </source>
</evidence>
<dbReference type="AlphaFoldDB" id="A0A5C3NVZ4"/>
<protein>
    <submittedName>
        <fullName evidence="1">Uncharacterized protein</fullName>
    </submittedName>
</protein>
<feature type="non-terminal residue" evidence="1">
    <location>
        <position position="298"/>
    </location>
</feature>
<evidence type="ECO:0000313" key="1">
    <source>
        <dbReference type="EMBL" id="TFK81545.1"/>
    </source>
</evidence>
<dbReference type="EMBL" id="ML211590">
    <property type="protein sequence ID" value="TFK81545.1"/>
    <property type="molecule type" value="Genomic_DNA"/>
</dbReference>
<dbReference type="STRING" id="1314778.A0A5C3NVZ4"/>